<dbReference type="InterPro" id="IPR011008">
    <property type="entry name" value="Dimeric_a/b-barrel"/>
</dbReference>
<comment type="caution">
    <text evidence="1">The sequence shown here is derived from an EMBL/GenBank/DDBJ whole genome shotgun (WGS) entry which is preliminary data.</text>
</comment>
<gene>
    <name evidence="1" type="ORF">GGP41_003290</name>
</gene>
<dbReference type="AlphaFoldDB" id="A0A8H5ZCW7"/>
<organism evidence="1 2">
    <name type="scientific">Cochliobolus sativus</name>
    <name type="common">Common root rot and spot blotch fungus</name>
    <name type="synonym">Bipolaris sorokiniana</name>
    <dbReference type="NCBI Taxonomy" id="45130"/>
    <lineage>
        <taxon>Eukaryota</taxon>
        <taxon>Fungi</taxon>
        <taxon>Dikarya</taxon>
        <taxon>Ascomycota</taxon>
        <taxon>Pezizomycotina</taxon>
        <taxon>Dothideomycetes</taxon>
        <taxon>Pleosporomycetidae</taxon>
        <taxon>Pleosporales</taxon>
        <taxon>Pleosporineae</taxon>
        <taxon>Pleosporaceae</taxon>
        <taxon>Bipolaris</taxon>
    </lineage>
</organism>
<dbReference type="EMBL" id="WNKQ01000014">
    <property type="protein sequence ID" value="KAF5847011.1"/>
    <property type="molecule type" value="Genomic_DNA"/>
</dbReference>
<dbReference type="Proteomes" id="UP000624244">
    <property type="component" value="Unassembled WGS sequence"/>
</dbReference>
<dbReference type="SUPFAM" id="SSF54909">
    <property type="entry name" value="Dimeric alpha+beta barrel"/>
    <property type="match status" value="1"/>
</dbReference>
<dbReference type="Gene3D" id="3.30.70.100">
    <property type="match status" value="2"/>
</dbReference>
<sequence length="251" mass="28361">MLDVTTEVVYLPLKTGLDLSAGKAKEQWEDILSTIKRQPGAIRILWGKQIEHPDTVQLVIDWASLDFHKAFMDSPIYLPFLKKMDEHLLAGTPVLYHAKFPFAQSSYGDPFTSPVTECVAGFFPADYPDSQYETRFAAFREQAIKVKDLAADSVIGGWSIERQLHEALGEGVEGKLFMIFIGWPNVEAHMAFRESADFARIIPHLRDGPVGRNMWHVPLKEYKRNIHSMADTLLNVLHCFDIAPISSLCSK</sequence>
<name>A0A8H5ZCW7_COCSA</name>
<evidence type="ECO:0000313" key="2">
    <source>
        <dbReference type="Proteomes" id="UP000624244"/>
    </source>
</evidence>
<proteinExistence type="predicted"/>
<evidence type="ECO:0000313" key="1">
    <source>
        <dbReference type="EMBL" id="KAF5847011.1"/>
    </source>
</evidence>
<protein>
    <recommendedName>
        <fullName evidence="3">ABM domain-containing protein</fullName>
    </recommendedName>
</protein>
<reference evidence="1" key="1">
    <citation type="submission" date="2019-11" db="EMBL/GenBank/DDBJ databases">
        <title>Bipolaris sorokiniana Genome sequencing.</title>
        <authorList>
            <person name="Wang H."/>
        </authorList>
    </citation>
    <scope>NUCLEOTIDE SEQUENCE</scope>
</reference>
<accession>A0A8H5ZCW7</accession>
<evidence type="ECO:0008006" key="3">
    <source>
        <dbReference type="Google" id="ProtNLM"/>
    </source>
</evidence>